<dbReference type="Proteomes" id="UP001501411">
    <property type="component" value="Unassembled WGS sequence"/>
</dbReference>
<organism evidence="1 2">
    <name type="scientific">Olivibacter ginsenosidimutans</name>
    <dbReference type="NCBI Taxonomy" id="1176537"/>
    <lineage>
        <taxon>Bacteria</taxon>
        <taxon>Pseudomonadati</taxon>
        <taxon>Bacteroidota</taxon>
        <taxon>Sphingobacteriia</taxon>
        <taxon>Sphingobacteriales</taxon>
        <taxon>Sphingobacteriaceae</taxon>
        <taxon>Olivibacter</taxon>
    </lineage>
</organism>
<keyword evidence="2" id="KW-1185">Reference proteome</keyword>
<protein>
    <submittedName>
        <fullName evidence="1">Dipeptidase</fullName>
    </submittedName>
</protein>
<proteinExistence type="predicted"/>
<comment type="caution">
    <text evidence="1">The sequence shown here is derived from an EMBL/GenBank/DDBJ whole genome shotgun (WGS) entry which is preliminary data.</text>
</comment>
<dbReference type="Pfam" id="PF01244">
    <property type="entry name" value="Peptidase_M19"/>
    <property type="match status" value="1"/>
</dbReference>
<dbReference type="CDD" id="cd01301">
    <property type="entry name" value="rDP_like"/>
    <property type="match status" value="1"/>
</dbReference>
<name>A0ABP9C2P9_9SPHI</name>
<gene>
    <name evidence="1" type="ORF">GCM10023231_36480</name>
</gene>
<dbReference type="EMBL" id="BAABIQ010000043">
    <property type="protein sequence ID" value="GAA4804115.1"/>
    <property type="molecule type" value="Genomic_DNA"/>
</dbReference>
<dbReference type="InterPro" id="IPR008257">
    <property type="entry name" value="Pept_M19"/>
</dbReference>
<dbReference type="InterPro" id="IPR032466">
    <property type="entry name" value="Metal_Hydrolase"/>
</dbReference>
<accession>A0ABP9C2P9</accession>
<evidence type="ECO:0000313" key="2">
    <source>
        <dbReference type="Proteomes" id="UP001501411"/>
    </source>
</evidence>
<reference evidence="2" key="1">
    <citation type="journal article" date="2019" name="Int. J. Syst. Evol. Microbiol.">
        <title>The Global Catalogue of Microorganisms (GCM) 10K type strain sequencing project: providing services to taxonomists for standard genome sequencing and annotation.</title>
        <authorList>
            <consortium name="The Broad Institute Genomics Platform"/>
            <consortium name="The Broad Institute Genome Sequencing Center for Infectious Disease"/>
            <person name="Wu L."/>
            <person name="Ma J."/>
        </authorList>
    </citation>
    <scope>NUCLEOTIDE SEQUENCE [LARGE SCALE GENOMIC DNA]</scope>
    <source>
        <strain evidence="2">JCM 18200</strain>
    </source>
</reference>
<dbReference type="PANTHER" id="PTHR10443">
    <property type="entry name" value="MICROSOMAL DIPEPTIDASE"/>
    <property type="match status" value="1"/>
</dbReference>
<evidence type="ECO:0000313" key="1">
    <source>
        <dbReference type="EMBL" id="GAA4804115.1"/>
    </source>
</evidence>
<dbReference type="Gene3D" id="3.20.20.140">
    <property type="entry name" value="Metal-dependent hydrolases"/>
    <property type="match status" value="1"/>
</dbReference>
<dbReference type="PANTHER" id="PTHR10443:SF12">
    <property type="entry name" value="DIPEPTIDASE"/>
    <property type="match status" value="1"/>
</dbReference>
<dbReference type="PROSITE" id="PS51365">
    <property type="entry name" value="RENAL_DIPEPTIDASE_2"/>
    <property type="match status" value="1"/>
</dbReference>
<sequence>MVSAQEALELHRQAVVIDLHNDVLSESVMRGKNIAKSIRGGRTDLPRLKSGGVDVQFFSVWCDGKKKHPFAYANQEIDALYQLIKENSDKMLLATTVEEIKRGIAEHKLVAMIGVEGGHMLADNLANIDSLYRRGVRYVTLTWNNSTHWASSAADESRHKIKQKGLSDFGRQVIQRMNQLGMIVDLSHVGEQTFYDVLKICKKPVLVSHSDAYGLNPHYRNLKDQQIKAVAQNGGVIGVNFYSDFLDPNYRKKIASLYAQYVSKADTIPLSVDKKFDKLPAQAKQALRPPLALVIDHIDYLVKMAGIDHVGIGADFDGMESTPIGLDDVQDYPKLTEALLNRGYAPKDIRKILGENVLRVIQAQEN</sequence>
<dbReference type="SUPFAM" id="SSF51556">
    <property type="entry name" value="Metallo-dependent hydrolases"/>
    <property type="match status" value="1"/>
</dbReference>